<dbReference type="AlphaFoldDB" id="A0A7E6DNF4"/>
<dbReference type="CTD" id="9053"/>
<feature type="region of interest" description="Disordered" evidence="6">
    <location>
        <begin position="512"/>
        <end position="667"/>
    </location>
</feature>
<accession>A0A7E6DNF4</accession>
<feature type="compositionally biased region" description="Polar residues" evidence="6">
    <location>
        <begin position="810"/>
        <end position="820"/>
    </location>
</feature>
<dbReference type="PANTHER" id="PTHR15073:SF4">
    <property type="entry name" value="ENSCONSIN"/>
    <property type="match status" value="1"/>
</dbReference>
<keyword evidence="4" id="KW-0175">Coiled coil</keyword>
<evidence type="ECO:0000256" key="1">
    <source>
        <dbReference type="ARBA" id="ARBA00004245"/>
    </source>
</evidence>
<evidence type="ECO:0000313" key="8">
    <source>
        <dbReference type="RefSeq" id="XP_035880658.1"/>
    </source>
</evidence>
<feature type="compositionally biased region" description="Basic and acidic residues" evidence="6">
    <location>
        <begin position="550"/>
        <end position="667"/>
    </location>
</feature>
<evidence type="ECO:0000256" key="6">
    <source>
        <dbReference type="SAM" id="MobiDB-lite"/>
    </source>
</evidence>
<reference evidence="8 9" key="1">
    <citation type="submission" date="2025-04" db="UniProtKB">
        <authorList>
            <consortium name="RefSeq"/>
        </authorList>
    </citation>
    <scope>IDENTIFICATION</scope>
    <source>
        <tissue evidence="8 9">Muscle</tissue>
    </source>
</reference>
<organism evidence="7 8">
    <name type="scientific">Phyllostomus discolor</name>
    <name type="common">pale spear-nosed bat</name>
    <dbReference type="NCBI Taxonomy" id="89673"/>
    <lineage>
        <taxon>Eukaryota</taxon>
        <taxon>Metazoa</taxon>
        <taxon>Chordata</taxon>
        <taxon>Craniata</taxon>
        <taxon>Vertebrata</taxon>
        <taxon>Euteleostomi</taxon>
        <taxon>Mammalia</taxon>
        <taxon>Eutheria</taxon>
        <taxon>Laurasiatheria</taxon>
        <taxon>Chiroptera</taxon>
        <taxon>Yangochiroptera</taxon>
        <taxon>Phyllostomidae</taxon>
        <taxon>Phyllostominae</taxon>
        <taxon>Phyllostomus</taxon>
    </lineage>
</organism>
<feature type="compositionally biased region" description="Polar residues" evidence="6">
    <location>
        <begin position="57"/>
        <end position="75"/>
    </location>
</feature>
<comment type="similarity">
    <text evidence="2">Belongs to the MAP7 family.</text>
</comment>
<evidence type="ECO:0000256" key="3">
    <source>
        <dbReference type="ARBA" id="ARBA00022490"/>
    </source>
</evidence>
<evidence type="ECO:0000313" key="9">
    <source>
        <dbReference type="RefSeq" id="XP_035880659.1"/>
    </source>
</evidence>
<gene>
    <name evidence="8 9" type="primary">MAP7</name>
</gene>
<proteinExistence type="inferred from homology"/>
<keyword evidence="7" id="KW-1185">Reference proteome</keyword>
<evidence type="ECO:0000256" key="2">
    <source>
        <dbReference type="ARBA" id="ARBA00007525"/>
    </source>
</evidence>
<dbReference type="InterPro" id="IPR051483">
    <property type="entry name" value="MAP7_domain-containing"/>
</dbReference>
<sequence>MPGSATALRPERLKKTNARPIPLGLFTINEEDEQQKNGNSRRPKAPDSYKVQEKKTAASSRPHTAVSGQNSNHSGNKPDPPPVLRVDDRQRLARERREEREKQLAAREILWLEKEERARQHYEKHLEERRKKLEEQRLKEERRRAAVEEKRRQRLEEDKERHEAVVRRTMERSQKPRQRQNRWSWGGPLHGSPGIHSTGGFVESSFTFLDLAGLDHHCTALGGARTSDPDRRSVSTMNLSKHVDPVISKRLSSSSATLLNSPDRARRLQLSPWESSVVNRLLTPTHSFLARSKSTAALSGDTVIPICPRSASCSPINIMSYKAAHSRNPVDRTKFFVTPPDGSARRRTLHGTVAYKRERERENTPFHLTSGLRRTSSPSHPKARSPASSRLWLPSKSLPHLPGTPRPASSLPPGSVKAPPAQVRPLSPGNIRPVKKEARVEAERKDPEKEPQKVASEPSLKGKSPLVKVEEATVEEGTPGGLEAASAALAPAPVPAPTPASATAPAPVLAPVATPASTPVSTPVPVSVPSPTVTASASPKTSAGTTDPEEATRLLAEKRRLAREQREKEEREKREREELERQKREELAQKVAEERARREEESRRLEAEQAREREEQLRRQAEERAQREREEMERLQKQKEEEARAREEAERVRQEREKHFQREEQERLERKKRLEEIMKRTRRTEATDKKTVDQRNGDIAKGALAGGTAVSALPCMTSSPGDGEPGASPLAVTSHQSKVTVDSTPNLEKQPNENGISLQDENFEEIINLPIGSKASRLDVTNSENPEIPLKPILAFEDEGTLGPLPQVDGVQTQQTAEVI</sequence>
<dbReference type="RefSeq" id="XP_035880658.1">
    <property type="nucleotide sequence ID" value="XM_036024765.1"/>
</dbReference>
<feature type="region of interest" description="Disordered" evidence="6">
    <location>
        <begin position="222"/>
        <end position="241"/>
    </location>
</feature>
<dbReference type="RefSeq" id="XP_035880659.1">
    <property type="nucleotide sequence ID" value="XM_036024766.1"/>
</dbReference>
<dbReference type="OrthoDB" id="8948920at2759"/>
<evidence type="ECO:0000256" key="4">
    <source>
        <dbReference type="ARBA" id="ARBA00023054"/>
    </source>
</evidence>
<dbReference type="InterPro" id="IPR008604">
    <property type="entry name" value="MAP7_fam"/>
</dbReference>
<feature type="region of interest" description="Disordered" evidence="6">
    <location>
        <begin position="134"/>
        <end position="190"/>
    </location>
</feature>
<feature type="region of interest" description="Disordered" evidence="6">
    <location>
        <begin position="801"/>
        <end position="820"/>
    </location>
</feature>
<protein>
    <submittedName>
        <fullName evidence="8 9">Ensconsin isoform X1</fullName>
    </submittedName>
</protein>
<dbReference type="GO" id="GO:0000226">
    <property type="term" value="P:microtubule cytoskeleton organization"/>
    <property type="evidence" value="ECO:0007669"/>
    <property type="project" value="InterPro"/>
</dbReference>
<name>A0A7E6DNF4_9CHIR</name>
<dbReference type="Proteomes" id="UP000504628">
    <property type="component" value="Chromosome 4"/>
</dbReference>
<keyword evidence="5" id="KW-0206">Cytoskeleton</keyword>
<feature type="region of interest" description="Disordered" evidence="6">
    <location>
        <begin position="679"/>
        <end position="759"/>
    </location>
</feature>
<evidence type="ECO:0000256" key="5">
    <source>
        <dbReference type="ARBA" id="ARBA00023212"/>
    </source>
</evidence>
<dbReference type="PANTHER" id="PTHR15073">
    <property type="entry name" value="MICROTUBULE-ASSOCIATED PROTEIN"/>
    <property type="match status" value="1"/>
</dbReference>
<feature type="compositionally biased region" description="Low complexity" evidence="6">
    <location>
        <begin position="512"/>
        <end position="543"/>
    </location>
</feature>
<feature type="compositionally biased region" description="Basic and acidic residues" evidence="6">
    <location>
        <begin position="44"/>
        <end position="56"/>
    </location>
</feature>
<dbReference type="GeneID" id="114494285"/>
<feature type="region of interest" description="Disordered" evidence="6">
    <location>
        <begin position="1"/>
        <end position="100"/>
    </location>
</feature>
<feature type="compositionally biased region" description="Basic and acidic residues" evidence="6">
    <location>
        <begin position="434"/>
        <end position="452"/>
    </location>
</feature>
<feature type="compositionally biased region" description="Basic and acidic residues" evidence="6">
    <location>
        <begin position="679"/>
        <end position="698"/>
    </location>
</feature>
<feature type="compositionally biased region" description="Polar residues" evidence="6">
    <location>
        <begin position="731"/>
        <end position="759"/>
    </location>
</feature>
<feature type="compositionally biased region" description="Basic and acidic residues" evidence="6">
    <location>
        <begin position="134"/>
        <end position="174"/>
    </location>
</feature>
<dbReference type="GO" id="GO:0015630">
    <property type="term" value="C:microtubule cytoskeleton"/>
    <property type="evidence" value="ECO:0007669"/>
    <property type="project" value="InterPro"/>
</dbReference>
<feature type="compositionally biased region" description="Basic and acidic residues" evidence="6">
    <location>
        <begin position="85"/>
        <end position="100"/>
    </location>
</feature>
<feature type="region of interest" description="Disordered" evidence="6">
    <location>
        <begin position="356"/>
        <end position="486"/>
    </location>
</feature>
<evidence type="ECO:0000313" key="7">
    <source>
        <dbReference type="Proteomes" id="UP000504628"/>
    </source>
</evidence>
<comment type="subcellular location">
    <subcellularLocation>
        <location evidence="1">Cytoplasm</location>
        <location evidence="1">Cytoskeleton</location>
    </subcellularLocation>
</comment>
<dbReference type="Pfam" id="PF05672">
    <property type="entry name" value="MAP7"/>
    <property type="match status" value="1"/>
</dbReference>
<keyword evidence="3" id="KW-0963">Cytoplasm</keyword>